<feature type="transmembrane region" description="Helical" evidence="1">
    <location>
        <begin position="36"/>
        <end position="57"/>
    </location>
</feature>
<organism evidence="3 5">
    <name type="scientific">Klebsiella michiganensis</name>
    <dbReference type="NCBI Taxonomy" id="1134687"/>
    <lineage>
        <taxon>Bacteria</taxon>
        <taxon>Pseudomonadati</taxon>
        <taxon>Pseudomonadota</taxon>
        <taxon>Gammaproteobacteria</taxon>
        <taxon>Enterobacterales</taxon>
        <taxon>Enterobacteriaceae</taxon>
        <taxon>Klebsiella/Raoultella group</taxon>
        <taxon>Klebsiella</taxon>
    </lineage>
</organism>
<dbReference type="Proteomes" id="UP000234505">
    <property type="component" value="Unassembled WGS sequence"/>
</dbReference>
<evidence type="ECO:0000313" key="3">
    <source>
        <dbReference type="EMBL" id="PLL33042.1"/>
    </source>
</evidence>
<dbReference type="AlphaFoldDB" id="A0A0J2GV23"/>
<protein>
    <submittedName>
        <fullName evidence="3">Uncharacterized protein</fullName>
    </submittedName>
</protein>
<evidence type="ECO:0000313" key="5">
    <source>
        <dbReference type="Proteomes" id="UP000234505"/>
    </source>
</evidence>
<accession>A0A0J2GV23</accession>
<feature type="transmembrane region" description="Helical" evidence="1">
    <location>
        <begin position="6"/>
        <end position="24"/>
    </location>
</feature>
<keyword evidence="1" id="KW-0472">Membrane</keyword>
<evidence type="ECO:0000256" key="1">
    <source>
        <dbReference type="SAM" id="Phobius"/>
    </source>
</evidence>
<name>A0A0J2GV23_9ENTR</name>
<gene>
    <name evidence="3" type="ORF">CWN50_20610</name>
    <name evidence="2" type="ORF">SK91_05774</name>
</gene>
<evidence type="ECO:0000313" key="4">
    <source>
        <dbReference type="Proteomes" id="UP000036305"/>
    </source>
</evidence>
<keyword evidence="1" id="KW-1133">Transmembrane helix</keyword>
<comment type="caution">
    <text evidence="3">The sequence shown here is derived from an EMBL/GenBank/DDBJ whole genome shotgun (WGS) entry which is preliminary data.</text>
</comment>
<keyword evidence="4" id="KW-1185">Reference proteome</keyword>
<sequence length="101" mass="11867">MSDIDYISYIIFGLVVWAFLSFMGKRDRARRKFEFSVKWLFTFLWPLTIFLSSFVYYQQNSTMAAGILFIVGCVLCIPAYVVASENPYQAWKKITSFFKLN</sequence>
<dbReference type="EMBL" id="LEUS01000030">
    <property type="protein sequence ID" value="KLY25862.1"/>
    <property type="molecule type" value="Genomic_DNA"/>
</dbReference>
<feature type="transmembrane region" description="Helical" evidence="1">
    <location>
        <begin position="63"/>
        <end position="83"/>
    </location>
</feature>
<proteinExistence type="predicted"/>
<evidence type="ECO:0000313" key="2">
    <source>
        <dbReference type="EMBL" id="KLY25862.1"/>
    </source>
</evidence>
<dbReference type="Proteomes" id="UP000036305">
    <property type="component" value="Unassembled WGS sequence"/>
</dbReference>
<reference evidence="2 4" key="1">
    <citation type="submission" date="2015-06" db="EMBL/GenBank/DDBJ databases">
        <title>The Genome Sequence of None.</title>
        <authorList>
            <consortium name="The Broad Institute Genomics Platform"/>
            <consortium name="The Broad Institute Genome Sequencing Center for Infectious Disease"/>
            <person name="Earl A.M."/>
            <person name="Onderdonk A.B."/>
            <person name="Kirby J."/>
            <person name="Ferraro M.J."/>
            <person name="Huang S."/>
            <person name="Spencer M."/>
            <person name="Fodor A."/>
            <person name="Hooper D."/>
            <person name="Dekker J."/>
            <person name="O'Brien T."/>
            <person name="Quan V."/>
            <person name="Gombosev A."/>
            <person name="Delaney M."/>
            <person name="DuBois A."/>
            <person name="Ernst C."/>
            <person name="Kim D.S."/>
            <person name="Rossman W."/>
            <person name="Gohs F."/>
            <person name="Petruso H."/>
            <person name="Nozar T."/>
            <person name="Mougeot F."/>
            <person name="Manson-McGuire A."/>
            <person name="Young S."/>
            <person name="Abouelleil A."/>
            <person name="Cao P."/>
            <person name="Chapman S.B."/>
            <person name="Griggs A."/>
            <person name="Priest M."/>
            <person name="Shea T."/>
            <person name="Wortman I."/>
            <person name="Wortman J.R."/>
            <person name="Nusbaum C."/>
            <person name="Birren B."/>
        </authorList>
    </citation>
    <scope>NUCLEOTIDE SEQUENCE [LARGE SCALE GENOMIC DNA]</scope>
    <source>
        <strain evidence="2 4">MGH87</strain>
    </source>
</reference>
<reference evidence="3 5" key="3">
    <citation type="submission" date="2018-01" db="EMBL/GenBank/DDBJ databases">
        <title>Genomic study of Klebsiella pneumoniae.</title>
        <authorList>
            <person name="Yang Y."/>
            <person name="Bicalho R."/>
        </authorList>
    </citation>
    <scope>NUCLEOTIDE SEQUENCE [LARGE SCALE GENOMIC DNA]</scope>
    <source>
        <strain evidence="3 5">A11</strain>
    </source>
</reference>
<keyword evidence="1" id="KW-0812">Transmembrane</keyword>
<dbReference type="EMBL" id="PIDS01000789">
    <property type="protein sequence ID" value="PLL33042.1"/>
    <property type="molecule type" value="Genomic_DNA"/>
</dbReference>
<reference evidence="3 5" key="2">
    <citation type="submission" date="2017-11" db="EMBL/GenBank/DDBJ databases">
        <authorList>
            <person name="Han C.G."/>
        </authorList>
    </citation>
    <scope>NUCLEOTIDE SEQUENCE [LARGE SCALE GENOMIC DNA]</scope>
    <source>
        <strain evidence="3 5">A11</strain>
    </source>
</reference>